<accession>A0ABD3NEJ1</accession>
<dbReference type="Pfam" id="PF00004">
    <property type="entry name" value="AAA"/>
    <property type="match status" value="1"/>
</dbReference>
<organism evidence="3 4">
    <name type="scientific">Stephanodiscus triporus</name>
    <dbReference type="NCBI Taxonomy" id="2934178"/>
    <lineage>
        <taxon>Eukaryota</taxon>
        <taxon>Sar</taxon>
        <taxon>Stramenopiles</taxon>
        <taxon>Ochrophyta</taxon>
        <taxon>Bacillariophyta</taxon>
        <taxon>Coscinodiscophyceae</taxon>
        <taxon>Thalassiosirophycidae</taxon>
        <taxon>Stephanodiscales</taxon>
        <taxon>Stephanodiscaceae</taxon>
        <taxon>Stephanodiscus</taxon>
    </lineage>
</organism>
<dbReference type="SUPFAM" id="SSF52540">
    <property type="entry name" value="P-loop containing nucleoside triphosphate hydrolases"/>
    <property type="match status" value="1"/>
</dbReference>
<evidence type="ECO:0000259" key="2">
    <source>
        <dbReference type="SMART" id="SM00382"/>
    </source>
</evidence>
<protein>
    <recommendedName>
        <fullName evidence="2">AAA+ ATPase domain-containing protein</fullName>
    </recommendedName>
</protein>
<dbReference type="PANTHER" id="PTHR46411:SF3">
    <property type="entry name" value="AAA+ ATPASE DOMAIN-CONTAINING PROTEIN"/>
    <property type="match status" value="1"/>
</dbReference>
<dbReference type="InterPro" id="IPR003593">
    <property type="entry name" value="AAA+_ATPase"/>
</dbReference>
<dbReference type="Gene3D" id="3.40.50.300">
    <property type="entry name" value="P-loop containing nucleotide triphosphate hydrolases"/>
    <property type="match status" value="1"/>
</dbReference>
<dbReference type="SMART" id="SM00382">
    <property type="entry name" value="AAA"/>
    <property type="match status" value="1"/>
</dbReference>
<feature type="compositionally biased region" description="Basic and acidic residues" evidence="1">
    <location>
        <begin position="1"/>
        <end position="10"/>
    </location>
</feature>
<feature type="region of interest" description="Disordered" evidence="1">
    <location>
        <begin position="1"/>
        <end position="29"/>
    </location>
</feature>
<comment type="caution">
    <text evidence="3">The sequence shown here is derived from an EMBL/GenBank/DDBJ whole genome shotgun (WGS) entry which is preliminary data.</text>
</comment>
<dbReference type="PANTHER" id="PTHR46411">
    <property type="entry name" value="FAMILY ATPASE, PUTATIVE-RELATED"/>
    <property type="match status" value="1"/>
</dbReference>
<dbReference type="InterPro" id="IPR003959">
    <property type="entry name" value="ATPase_AAA_core"/>
</dbReference>
<evidence type="ECO:0000256" key="1">
    <source>
        <dbReference type="SAM" id="MobiDB-lite"/>
    </source>
</evidence>
<dbReference type="CDD" id="cd19481">
    <property type="entry name" value="RecA-like_protease"/>
    <property type="match status" value="1"/>
</dbReference>
<name>A0ABD3NEJ1_9STRA</name>
<evidence type="ECO:0000313" key="3">
    <source>
        <dbReference type="EMBL" id="KAL3774378.1"/>
    </source>
</evidence>
<sequence>MRGKNPKSEKAMSIADATQGKRKDLTNRAINGSTKLKKLRLLLQAGAPLGAVEQKAKLEGIDIALVLSPSAGKSEGGGEDDDEAFIPETLVKKYKRMIKAGVPMDRVQQLAGIETGASPEQIATIIQGIGREKAGVKEESVMNPLMSKFQLMQKAEIPLMIATQNELGKALGEEEVSDLPVPRNFIKENAVEEDNKKSTHSVVNPLSHFFAMQGGAVAFPSSCGGQFTRPLTDLILKMVQTVQKTSQFVVNAGAEVVVDELTLYHALGSLRGVKFARDEYNSTIGARGMDKELIQSKRHGFVEMATSIGKILPNDATHVDIEGLDDIIEHIENSAHSELDRGRALFKDGYYDFDSIHILYPPGSFVIAKHAGGSGVDCFCQVVWHRYTQGKTISGKPMKYFQLCCRFIVPVGGGHSTFAEVVEGIHMFEGRRACSGGELAFVPPLGHELANLLRKYNLRGEIYNRITCIDGQKTHLYMAYDRGSFYQKRGGYSFNAGKSSVALATSGRIVVDFDAAAENGHSISVGRDDMIDAIHMKLKEYKLYLCLIDDPYKVHSNSASVNSSRGNVSVTASGMILFSKIPNEYLTLVWPTTVGFSFTSKAWGDVIVDGLKFITFDPNLFERLVLPDTRKRMIKALVKHTSASGFHDLVEGKGEGTVFLLYGPPGTGKTLTAEAIAESLHRPLYSISMGTLGTTADELERRLCEILRLSARWDALVLLDEADSVLAERSSNSPIERNAMVSVMLRLVEYHCGILFLTSNRIESIDPAFQTRITLALRYESLDLEGRAQVWKNLLIKSNQDLDSLDVKALAKTELNGREVKNALRLAMALAAEESGCLSQDLLLETSSIVYGHKGAMEIGLNEEKANSGCFSSWWR</sequence>
<feature type="domain" description="AAA+ ATPase" evidence="2">
    <location>
        <begin position="655"/>
        <end position="783"/>
    </location>
</feature>
<gene>
    <name evidence="3" type="ORF">ACHAW5_009075</name>
</gene>
<dbReference type="EMBL" id="JALLAZ020001473">
    <property type="protein sequence ID" value="KAL3774378.1"/>
    <property type="molecule type" value="Genomic_DNA"/>
</dbReference>
<dbReference type="AlphaFoldDB" id="A0ABD3NEJ1"/>
<dbReference type="Proteomes" id="UP001530315">
    <property type="component" value="Unassembled WGS sequence"/>
</dbReference>
<keyword evidence="4" id="KW-1185">Reference proteome</keyword>
<reference evidence="3 4" key="1">
    <citation type="submission" date="2024-10" db="EMBL/GenBank/DDBJ databases">
        <title>Updated reference genomes for cyclostephanoid diatoms.</title>
        <authorList>
            <person name="Roberts W.R."/>
            <person name="Alverson A.J."/>
        </authorList>
    </citation>
    <scope>NUCLEOTIDE SEQUENCE [LARGE SCALE GENOMIC DNA]</scope>
    <source>
        <strain evidence="3 4">AJA276-08</strain>
    </source>
</reference>
<proteinExistence type="predicted"/>
<dbReference type="InterPro" id="IPR027417">
    <property type="entry name" value="P-loop_NTPase"/>
</dbReference>
<evidence type="ECO:0000313" key="4">
    <source>
        <dbReference type="Proteomes" id="UP001530315"/>
    </source>
</evidence>